<organism evidence="6 7">
    <name type="scientific">Kribbella caucasensis</name>
    <dbReference type="NCBI Taxonomy" id="2512215"/>
    <lineage>
        <taxon>Bacteria</taxon>
        <taxon>Bacillati</taxon>
        <taxon>Actinomycetota</taxon>
        <taxon>Actinomycetes</taxon>
        <taxon>Propionibacteriales</taxon>
        <taxon>Kribbellaceae</taxon>
        <taxon>Kribbella</taxon>
    </lineage>
</organism>
<dbReference type="Gene3D" id="1.20.120.530">
    <property type="entry name" value="GntR ligand-binding domain-like"/>
    <property type="match status" value="1"/>
</dbReference>
<dbReference type="Gene3D" id="1.10.10.10">
    <property type="entry name" value="Winged helix-like DNA-binding domain superfamily/Winged helix DNA-binding domain"/>
    <property type="match status" value="1"/>
</dbReference>
<protein>
    <submittedName>
        <fullName evidence="6">DNA-binding FadR family transcriptional regulator</fullName>
    </submittedName>
</protein>
<keyword evidence="7" id="KW-1185">Reference proteome</keyword>
<evidence type="ECO:0000256" key="3">
    <source>
        <dbReference type="ARBA" id="ARBA00023163"/>
    </source>
</evidence>
<evidence type="ECO:0000256" key="1">
    <source>
        <dbReference type="ARBA" id="ARBA00023015"/>
    </source>
</evidence>
<evidence type="ECO:0000313" key="6">
    <source>
        <dbReference type="EMBL" id="TDO35637.1"/>
    </source>
</evidence>
<dbReference type="InterPro" id="IPR036390">
    <property type="entry name" value="WH_DNA-bd_sf"/>
</dbReference>
<dbReference type="PANTHER" id="PTHR43537">
    <property type="entry name" value="TRANSCRIPTIONAL REGULATOR, GNTR FAMILY"/>
    <property type="match status" value="1"/>
</dbReference>
<feature type="compositionally biased region" description="Low complexity" evidence="4">
    <location>
        <begin position="249"/>
        <end position="260"/>
    </location>
</feature>
<accession>A0A4R6JJ34</accession>
<proteinExistence type="predicted"/>
<keyword evidence="3" id="KW-0804">Transcription</keyword>
<gene>
    <name evidence="6" type="ORF">EV643_12248</name>
</gene>
<comment type="caution">
    <text evidence="6">The sequence shown here is derived from an EMBL/GenBank/DDBJ whole genome shotgun (WGS) entry which is preliminary data.</text>
</comment>
<feature type="domain" description="HTH gntR-type" evidence="5">
    <location>
        <begin position="1"/>
        <end position="69"/>
    </location>
</feature>
<evidence type="ECO:0000256" key="4">
    <source>
        <dbReference type="SAM" id="MobiDB-lite"/>
    </source>
</evidence>
<evidence type="ECO:0000313" key="7">
    <source>
        <dbReference type="Proteomes" id="UP000295388"/>
    </source>
</evidence>
<dbReference type="SUPFAM" id="SSF48008">
    <property type="entry name" value="GntR ligand-binding domain-like"/>
    <property type="match status" value="1"/>
</dbReference>
<dbReference type="PROSITE" id="PS50949">
    <property type="entry name" value="HTH_GNTR"/>
    <property type="match status" value="1"/>
</dbReference>
<evidence type="ECO:0000259" key="5">
    <source>
        <dbReference type="PROSITE" id="PS50949"/>
    </source>
</evidence>
<dbReference type="GO" id="GO:0003700">
    <property type="term" value="F:DNA-binding transcription factor activity"/>
    <property type="evidence" value="ECO:0007669"/>
    <property type="project" value="InterPro"/>
</dbReference>
<reference evidence="6 7" key="1">
    <citation type="submission" date="2019-03" db="EMBL/GenBank/DDBJ databases">
        <title>Genomic Encyclopedia of Type Strains, Phase III (KMG-III): the genomes of soil and plant-associated and newly described type strains.</title>
        <authorList>
            <person name="Whitman W."/>
        </authorList>
    </citation>
    <scope>NUCLEOTIDE SEQUENCE [LARGE SCALE GENOMIC DNA]</scope>
    <source>
        <strain evidence="6 7">VKM Ac-2527</strain>
    </source>
</reference>
<dbReference type="SMART" id="SM00345">
    <property type="entry name" value="HTH_GNTR"/>
    <property type="match status" value="1"/>
</dbReference>
<dbReference type="CDD" id="cd07377">
    <property type="entry name" value="WHTH_GntR"/>
    <property type="match status" value="1"/>
</dbReference>
<name>A0A4R6JJ34_9ACTN</name>
<dbReference type="InterPro" id="IPR036388">
    <property type="entry name" value="WH-like_DNA-bd_sf"/>
</dbReference>
<evidence type="ECO:0000256" key="2">
    <source>
        <dbReference type="ARBA" id="ARBA00023125"/>
    </source>
</evidence>
<dbReference type="SUPFAM" id="SSF46785">
    <property type="entry name" value="Winged helix' DNA-binding domain"/>
    <property type="match status" value="1"/>
</dbReference>
<dbReference type="InterPro" id="IPR000524">
    <property type="entry name" value="Tscrpt_reg_HTH_GntR"/>
</dbReference>
<dbReference type="InterPro" id="IPR008920">
    <property type="entry name" value="TF_FadR/GntR_C"/>
</dbReference>
<sequence>MRVTDEAIDRIKQMIVTGELRPGDRLPREPDLAARLGLSRNSLREAVKALALIRVLEVRQGDGTFVTSLDPALLMETMGFVLDLHQDASVLEFFEVRRILEPAAAARAALRMPGSDIATLRKLLDELGPEPSVEDLLASDVEFHRLLAVGSGNRALASMIDSLRQPTYRARIWRGLTQNDAVARTLAEHRAILDAIEGREPEVARSWATVHIAGVERWITEAVSLDPDLLEHELESVEPELGELSGRGTRATPRKASAASARRRTGSR</sequence>
<feature type="region of interest" description="Disordered" evidence="4">
    <location>
        <begin position="238"/>
        <end position="268"/>
    </location>
</feature>
<dbReference type="RefSeq" id="WP_133804404.1">
    <property type="nucleotide sequence ID" value="NZ_SNWQ01000022.1"/>
</dbReference>
<dbReference type="Pfam" id="PF07729">
    <property type="entry name" value="FCD"/>
    <property type="match status" value="1"/>
</dbReference>
<dbReference type="AlphaFoldDB" id="A0A4R6JJ34"/>
<dbReference type="InterPro" id="IPR011711">
    <property type="entry name" value="GntR_C"/>
</dbReference>
<dbReference type="PANTHER" id="PTHR43537:SF5">
    <property type="entry name" value="UXU OPERON TRANSCRIPTIONAL REGULATOR"/>
    <property type="match status" value="1"/>
</dbReference>
<dbReference type="SMART" id="SM00895">
    <property type="entry name" value="FCD"/>
    <property type="match status" value="1"/>
</dbReference>
<dbReference type="GO" id="GO:0003677">
    <property type="term" value="F:DNA binding"/>
    <property type="evidence" value="ECO:0007669"/>
    <property type="project" value="UniProtKB-KW"/>
</dbReference>
<dbReference type="Proteomes" id="UP000295388">
    <property type="component" value="Unassembled WGS sequence"/>
</dbReference>
<dbReference type="Pfam" id="PF00392">
    <property type="entry name" value="GntR"/>
    <property type="match status" value="1"/>
</dbReference>
<keyword evidence="1" id="KW-0805">Transcription regulation</keyword>
<dbReference type="EMBL" id="SNWQ01000022">
    <property type="protein sequence ID" value="TDO35637.1"/>
    <property type="molecule type" value="Genomic_DNA"/>
</dbReference>
<keyword evidence="2 6" id="KW-0238">DNA-binding</keyword>
<dbReference type="OrthoDB" id="3172099at2"/>